<dbReference type="PATRIC" id="fig|1214101.3.peg.298"/>
<comment type="pathway">
    <text evidence="1">Amino-acid biosynthesis; L-asparagine biosynthesis; L-asparagine from L-aspartate (L-Gln route): step 1/1.</text>
</comment>
<dbReference type="SUPFAM" id="SSF52402">
    <property type="entry name" value="Adenine nucleotide alpha hydrolases-like"/>
    <property type="match status" value="1"/>
</dbReference>
<dbReference type="KEGG" id="sdv:BN159_0300"/>
<gene>
    <name evidence="6" type="ORF">BN159_0300</name>
</gene>
<organism evidence="6 7">
    <name type="scientific">Streptomyces davaonensis (strain DSM 101723 / JCM 4913 / KCC S-0913 / 768)</name>
    <dbReference type="NCBI Taxonomy" id="1214101"/>
    <lineage>
        <taxon>Bacteria</taxon>
        <taxon>Bacillati</taxon>
        <taxon>Actinomycetota</taxon>
        <taxon>Actinomycetes</taxon>
        <taxon>Kitasatosporales</taxon>
        <taxon>Streptomycetaceae</taxon>
        <taxon>Streptomyces</taxon>
    </lineage>
</organism>
<dbReference type="PANTHER" id="PTHR43284:SF1">
    <property type="entry name" value="ASPARAGINE SYNTHETASE"/>
    <property type="match status" value="1"/>
</dbReference>
<dbReference type="RefSeq" id="WP_015655084.1">
    <property type="nucleotide sequence ID" value="NC_020504.1"/>
</dbReference>
<evidence type="ECO:0000256" key="2">
    <source>
        <dbReference type="ARBA" id="ARBA00012737"/>
    </source>
</evidence>
<accession>K4QWB1</accession>
<dbReference type="GO" id="GO:0006529">
    <property type="term" value="P:asparagine biosynthetic process"/>
    <property type="evidence" value="ECO:0007669"/>
    <property type="project" value="UniProtKB-KW"/>
</dbReference>
<dbReference type="InterPro" id="IPR001962">
    <property type="entry name" value="Asn_synthase"/>
</dbReference>
<dbReference type="InterPro" id="IPR014729">
    <property type="entry name" value="Rossmann-like_a/b/a_fold"/>
</dbReference>
<dbReference type="eggNOG" id="COG0367">
    <property type="taxonomic scope" value="Bacteria"/>
</dbReference>
<dbReference type="AlphaFoldDB" id="K4QWB1"/>
<evidence type="ECO:0000313" key="7">
    <source>
        <dbReference type="Proteomes" id="UP000008043"/>
    </source>
</evidence>
<protein>
    <recommendedName>
        <fullName evidence="2">asparagine synthase (glutamine-hydrolyzing)</fullName>
        <ecNumber evidence="2">6.3.5.4</ecNumber>
    </recommendedName>
</protein>
<dbReference type="PANTHER" id="PTHR43284">
    <property type="entry name" value="ASPARAGINE SYNTHETASE (GLUTAMINE-HYDROLYZING)"/>
    <property type="match status" value="1"/>
</dbReference>
<evidence type="ECO:0000256" key="4">
    <source>
        <dbReference type="ARBA" id="ARBA00048741"/>
    </source>
</evidence>
<dbReference type="EC" id="6.3.5.4" evidence="2"/>
<evidence type="ECO:0000259" key="5">
    <source>
        <dbReference type="Pfam" id="PF00733"/>
    </source>
</evidence>
<keyword evidence="7" id="KW-1185">Reference proteome</keyword>
<keyword evidence="3" id="KW-0061">Asparagine biosynthesis</keyword>
<evidence type="ECO:0000256" key="1">
    <source>
        <dbReference type="ARBA" id="ARBA00005187"/>
    </source>
</evidence>
<name>K4QWB1_STRDJ</name>
<dbReference type="InterPro" id="IPR051786">
    <property type="entry name" value="ASN_synthetase/amidase"/>
</dbReference>
<dbReference type="Proteomes" id="UP000008043">
    <property type="component" value="Chromosome"/>
</dbReference>
<evidence type="ECO:0000256" key="3">
    <source>
        <dbReference type="ARBA" id="ARBA00022888"/>
    </source>
</evidence>
<sequence length="602" mass="65715">MVLPDCRPASPIAAALRDRTPERVDEIDHASGRPWILGHWPQDALTLGGAGRNRIAVIGQHAVTTKELWRVAMDPHARLDGLARSAPGSAHLIASVDGRVRIQGTVTSMRRVCHVRVRGITVAADHADVLARLADLPLDEPCLALRLLEPFILPPLTRTPVWRGVTEVPGGSSLLIDESGRPRHLRWWTPPEPELPMAEGAPALRDALAAAVAVRTDRHGTVSCDLGGLDSTAVCCLAAHRTPRVAACTIGLRDARGDDVPWAVRTAAALGSIEHHVIPATDVPLFYAGVHNLDDPLEEPTSGGERERGLVTVRHAADLGSTTHLTGMGGDELLYGSLAHLHTLARTRPRLAARLIRGFCAKYRWPRAAVLRQLADRRPYGAWLLDVADHLVEPQPPLNDPLLAWGFTPRLPPWTTPDAATAVRDLVREAAHTALPLAGRRGQHRELAAMQAVSRVAAEVEEMGARIGMTVASPYYDDRVIEAGLAVRPEDRITPWRYKPLIQEAMRGVVPEETRVRQTKATADCDEAPGLRRHRAALLALWEESRLARLGLIDADAVRDVCARPLDPRLGADVLYQTVACETWLRAIERPLTGLPKEQEES</sequence>
<dbReference type="EMBL" id="HE971709">
    <property type="protein sequence ID" value="CCK24679.1"/>
    <property type="molecule type" value="Genomic_DNA"/>
</dbReference>
<reference evidence="6 7" key="1">
    <citation type="journal article" date="2012" name="J. Bacteriol.">
        <title>Genome sequence of the bacterium Streptomyces davawensis JCM 4913 and heterologous production of the unique antibiotic roseoflavin.</title>
        <authorList>
            <person name="Jankowitsch F."/>
            <person name="Schwarz J."/>
            <person name="Ruckert C."/>
            <person name="Gust B."/>
            <person name="Szczepanowski R."/>
            <person name="Blom J."/>
            <person name="Pelzer S."/>
            <person name="Kalinowski J."/>
            <person name="Mack M."/>
        </authorList>
    </citation>
    <scope>NUCLEOTIDE SEQUENCE [LARGE SCALE GENOMIC DNA]</scope>
    <source>
        <strain evidence="7">DSM 101723 / JCM 4913 / KCC S-0913 / 768</strain>
    </source>
</reference>
<dbReference type="Gene3D" id="3.40.50.620">
    <property type="entry name" value="HUPs"/>
    <property type="match status" value="1"/>
</dbReference>
<dbReference type="OrthoDB" id="7053173at2"/>
<dbReference type="GO" id="GO:0004066">
    <property type="term" value="F:asparagine synthase (glutamine-hydrolyzing) activity"/>
    <property type="evidence" value="ECO:0007669"/>
    <property type="project" value="UniProtKB-EC"/>
</dbReference>
<evidence type="ECO:0000313" key="6">
    <source>
        <dbReference type="EMBL" id="CCK24679.1"/>
    </source>
</evidence>
<dbReference type="HOGENOM" id="CLU_021410_0_0_11"/>
<dbReference type="STRING" id="1214101.BN159_0300"/>
<dbReference type="Pfam" id="PF00733">
    <property type="entry name" value="Asn_synthase"/>
    <property type="match status" value="1"/>
</dbReference>
<keyword evidence="3" id="KW-0028">Amino-acid biosynthesis</keyword>
<proteinExistence type="predicted"/>
<feature type="domain" description="Asparagine synthetase" evidence="5">
    <location>
        <begin position="204"/>
        <end position="586"/>
    </location>
</feature>
<comment type="catalytic activity">
    <reaction evidence="4">
        <text>L-aspartate + L-glutamine + ATP + H2O = L-asparagine + L-glutamate + AMP + diphosphate + H(+)</text>
        <dbReference type="Rhea" id="RHEA:12228"/>
        <dbReference type="ChEBI" id="CHEBI:15377"/>
        <dbReference type="ChEBI" id="CHEBI:15378"/>
        <dbReference type="ChEBI" id="CHEBI:29985"/>
        <dbReference type="ChEBI" id="CHEBI:29991"/>
        <dbReference type="ChEBI" id="CHEBI:30616"/>
        <dbReference type="ChEBI" id="CHEBI:33019"/>
        <dbReference type="ChEBI" id="CHEBI:58048"/>
        <dbReference type="ChEBI" id="CHEBI:58359"/>
        <dbReference type="ChEBI" id="CHEBI:456215"/>
        <dbReference type="EC" id="6.3.5.4"/>
    </reaction>
</comment>